<comment type="similarity">
    <text evidence="1">Belongs to the bacterial solute-binding protein ModA family.</text>
</comment>
<evidence type="ECO:0000256" key="1">
    <source>
        <dbReference type="ARBA" id="ARBA00009175"/>
    </source>
</evidence>
<dbReference type="PANTHER" id="PTHR30632:SF0">
    <property type="entry name" value="SULFATE-BINDING PROTEIN"/>
    <property type="match status" value="1"/>
</dbReference>
<dbReference type="Pfam" id="PF13531">
    <property type="entry name" value="SBP_bac_11"/>
    <property type="match status" value="1"/>
</dbReference>
<dbReference type="PANTHER" id="PTHR30632">
    <property type="entry name" value="MOLYBDATE-BINDING PERIPLASMIC PROTEIN"/>
    <property type="match status" value="1"/>
</dbReference>
<dbReference type="Gene3D" id="3.40.190.10">
    <property type="entry name" value="Periplasmic binding protein-like II"/>
    <property type="match status" value="2"/>
</dbReference>
<reference evidence="8" key="1">
    <citation type="submission" date="2020-08" db="EMBL/GenBank/DDBJ databases">
        <title>Genome public.</title>
        <authorList>
            <person name="Liu C."/>
            <person name="Sun Q."/>
        </authorList>
    </citation>
    <scope>NUCLEOTIDE SEQUENCE</scope>
    <source>
        <strain evidence="8">NSJ-55</strain>
    </source>
</reference>
<dbReference type="GO" id="GO:0046872">
    <property type="term" value="F:metal ion binding"/>
    <property type="evidence" value="ECO:0007669"/>
    <property type="project" value="UniProtKB-KW"/>
</dbReference>
<dbReference type="GO" id="GO:0030973">
    <property type="term" value="F:molybdate ion binding"/>
    <property type="evidence" value="ECO:0007669"/>
    <property type="project" value="UniProtKB-ARBA"/>
</dbReference>
<dbReference type="FunFam" id="3.40.190.10:FF:000035">
    <property type="entry name" value="Molybdate ABC transporter substrate-binding protein"/>
    <property type="match status" value="1"/>
</dbReference>
<keyword evidence="3 5" id="KW-0479">Metal-binding</keyword>
<dbReference type="RefSeq" id="WP_186875128.1">
    <property type="nucleotide sequence ID" value="NZ_JACOPF010000001.1"/>
</dbReference>
<protein>
    <submittedName>
        <fullName evidence="8">Molybdate ABC transporter substrate-binding protein</fullName>
    </submittedName>
</protein>
<accession>A0A923LI85</accession>
<keyword evidence="4 7" id="KW-0732">Signal</keyword>
<feature type="binding site" evidence="5">
    <location>
        <position position="87"/>
    </location>
    <ligand>
        <name>molybdate</name>
        <dbReference type="ChEBI" id="CHEBI:36264"/>
    </ligand>
</feature>
<feature type="binding site" evidence="5">
    <location>
        <position position="194"/>
    </location>
    <ligand>
        <name>molybdate</name>
        <dbReference type="ChEBI" id="CHEBI:36264"/>
    </ligand>
</feature>
<dbReference type="CDD" id="cd13537">
    <property type="entry name" value="PBP2_YvgL_like"/>
    <property type="match status" value="1"/>
</dbReference>
<evidence type="ECO:0000313" key="9">
    <source>
        <dbReference type="Proteomes" id="UP000652477"/>
    </source>
</evidence>
<feature type="chain" id="PRO_5037479492" evidence="7">
    <location>
        <begin position="29"/>
        <end position="279"/>
    </location>
</feature>
<feature type="signal peptide" evidence="7">
    <location>
        <begin position="1"/>
        <end position="28"/>
    </location>
</feature>
<evidence type="ECO:0000313" key="8">
    <source>
        <dbReference type="EMBL" id="MBC5688521.1"/>
    </source>
</evidence>
<comment type="caution">
    <text evidence="8">The sequence shown here is derived from an EMBL/GenBank/DDBJ whole genome shotgun (WGS) entry which is preliminary data.</text>
</comment>
<feature type="binding site" evidence="5">
    <location>
        <position position="58"/>
    </location>
    <ligand>
        <name>molybdate</name>
        <dbReference type="ChEBI" id="CHEBI:36264"/>
    </ligand>
</feature>
<name>A0A923LI85_9FIRM</name>
<dbReference type="InterPro" id="IPR050682">
    <property type="entry name" value="ModA/WtpA"/>
</dbReference>
<dbReference type="InterPro" id="IPR005950">
    <property type="entry name" value="ModA"/>
</dbReference>
<feature type="binding site" evidence="5">
    <location>
        <position position="212"/>
    </location>
    <ligand>
        <name>molybdate</name>
        <dbReference type="ChEBI" id="CHEBI:36264"/>
    </ligand>
</feature>
<organism evidence="8 9">
    <name type="scientific">Mediterraneibacter hominis</name>
    <dbReference type="NCBI Taxonomy" id="2763054"/>
    <lineage>
        <taxon>Bacteria</taxon>
        <taxon>Bacillati</taxon>
        <taxon>Bacillota</taxon>
        <taxon>Clostridia</taxon>
        <taxon>Lachnospirales</taxon>
        <taxon>Lachnospiraceae</taxon>
        <taxon>Mediterraneibacter</taxon>
    </lineage>
</organism>
<dbReference type="AlphaFoldDB" id="A0A923LI85"/>
<dbReference type="SUPFAM" id="SSF53850">
    <property type="entry name" value="Periplasmic binding protein-like II"/>
    <property type="match status" value="1"/>
</dbReference>
<evidence type="ECO:0000256" key="4">
    <source>
        <dbReference type="ARBA" id="ARBA00022729"/>
    </source>
</evidence>
<dbReference type="PIRSF" id="PIRSF004846">
    <property type="entry name" value="ModA"/>
    <property type="match status" value="1"/>
</dbReference>
<evidence type="ECO:0000256" key="2">
    <source>
        <dbReference type="ARBA" id="ARBA00022505"/>
    </source>
</evidence>
<sequence>MKRKKLTAILMTAALAGVMVFGCGSNSADEENTKNTSADAQDEEKEEPVELLIAAAASLEYSYEDELIPMFEEENPGITVKGTYDSSGKLQTQIEEGIEADVFMSAATKQMNVLSEESLVDKDSVVNLLENKIVLITSVDSGLELSDFTDITKAETIAIGDPASVPVGQYSEEALTNLGLWEEVSAKASLGTNVTEVLNWVAEGSADAGIVYATDAATTDKVKVVAEAPADSLTEPAIYPVGVVTASANKEAAQKFVEFLQSEEAIKVFEEYGFIQYNE</sequence>
<dbReference type="NCBIfam" id="TIGR01256">
    <property type="entry name" value="modA"/>
    <property type="match status" value="1"/>
</dbReference>
<dbReference type="Proteomes" id="UP000652477">
    <property type="component" value="Unassembled WGS sequence"/>
</dbReference>
<evidence type="ECO:0000256" key="3">
    <source>
        <dbReference type="ARBA" id="ARBA00022723"/>
    </source>
</evidence>
<proteinExistence type="inferred from homology"/>
<dbReference type="EMBL" id="JACOPF010000001">
    <property type="protein sequence ID" value="MBC5688521.1"/>
    <property type="molecule type" value="Genomic_DNA"/>
</dbReference>
<dbReference type="GO" id="GO:0015689">
    <property type="term" value="P:molybdate ion transport"/>
    <property type="evidence" value="ECO:0007669"/>
    <property type="project" value="InterPro"/>
</dbReference>
<keyword evidence="2 5" id="KW-0500">Molybdenum</keyword>
<evidence type="ECO:0000256" key="7">
    <source>
        <dbReference type="SAM" id="SignalP"/>
    </source>
</evidence>
<dbReference type="GO" id="GO:1901359">
    <property type="term" value="F:tungstate binding"/>
    <property type="evidence" value="ECO:0007669"/>
    <property type="project" value="UniProtKB-ARBA"/>
</dbReference>
<keyword evidence="9" id="KW-1185">Reference proteome</keyword>
<dbReference type="PROSITE" id="PS51257">
    <property type="entry name" value="PROKAR_LIPOPROTEIN"/>
    <property type="match status" value="1"/>
</dbReference>
<gene>
    <name evidence="8" type="primary">modA</name>
    <name evidence="8" type="ORF">H8S37_06195</name>
</gene>
<dbReference type="InterPro" id="IPR041879">
    <property type="entry name" value="YvgL-like_PBP2"/>
</dbReference>
<feature type="region of interest" description="Disordered" evidence="6">
    <location>
        <begin position="26"/>
        <end position="47"/>
    </location>
</feature>
<evidence type="ECO:0000256" key="5">
    <source>
        <dbReference type="PIRSR" id="PIRSR004846-1"/>
    </source>
</evidence>
<evidence type="ECO:0000256" key="6">
    <source>
        <dbReference type="SAM" id="MobiDB-lite"/>
    </source>
</evidence>